<dbReference type="AlphaFoldDB" id="A0A4W4FP88"/>
<dbReference type="PROSITE" id="PS50178">
    <property type="entry name" value="ZF_FYVE"/>
    <property type="match status" value="1"/>
</dbReference>
<keyword evidence="3" id="KW-0862">Zinc</keyword>
<dbReference type="GO" id="GO:0008270">
    <property type="term" value="F:zinc ion binding"/>
    <property type="evidence" value="ECO:0007669"/>
    <property type="project" value="UniProtKB-KW"/>
</dbReference>
<protein>
    <submittedName>
        <fullName evidence="8">Pleckstrin homology and FYVE domain containing 1</fullName>
    </submittedName>
</protein>
<reference evidence="8" key="3">
    <citation type="submission" date="2020-05" db="EMBL/GenBank/DDBJ databases">
        <title>Electrophorus electricus (electric eel) genome, fEleEle1, primary haplotype.</title>
        <authorList>
            <person name="Myers G."/>
            <person name="Meyer A."/>
            <person name="Fedrigo O."/>
            <person name="Formenti G."/>
            <person name="Rhie A."/>
            <person name="Tracey A."/>
            <person name="Sims Y."/>
            <person name="Jarvis E.D."/>
        </authorList>
    </citation>
    <scope>NUCLEOTIDE SEQUENCE [LARGE SCALE GENOMIC DNA]</scope>
</reference>
<dbReference type="GO" id="GO:0005769">
    <property type="term" value="C:early endosome"/>
    <property type="evidence" value="ECO:0007669"/>
    <property type="project" value="TreeGrafter"/>
</dbReference>
<dbReference type="PROSITE" id="PS50003">
    <property type="entry name" value="PH_DOMAIN"/>
    <property type="match status" value="1"/>
</dbReference>
<dbReference type="SUPFAM" id="SSF57903">
    <property type="entry name" value="FYVE/PHD zinc finger"/>
    <property type="match status" value="1"/>
</dbReference>
<reference evidence="9" key="2">
    <citation type="journal article" date="2017" name="Sci. Adv.">
        <title>A tail of two voltages: Proteomic comparison of the three electric organs of the electric eel.</title>
        <authorList>
            <person name="Traeger L.L."/>
            <person name="Sabat G."/>
            <person name="Barrett-Wilt G.A."/>
            <person name="Wells G.B."/>
            <person name="Sussman M.R."/>
        </authorList>
    </citation>
    <scope>NUCLEOTIDE SEQUENCE [LARGE SCALE GENOMIC DNA]</scope>
</reference>
<keyword evidence="2 4" id="KW-0863">Zinc-finger</keyword>
<dbReference type="InterPro" id="IPR001849">
    <property type="entry name" value="PH_domain"/>
</dbReference>
<dbReference type="InterPro" id="IPR013083">
    <property type="entry name" value="Znf_RING/FYVE/PHD"/>
</dbReference>
<dbReference type="GO" id="GO:0008333">
    <property type="term" value="P:endosome to lysosome transport"/>
    <property type="evidence" value="ECO:0007669"/>
    <property type="project" value="TreeGrafter"/>
</dbReference>
<dbReference type="CDD" id="cd01218">
    <property type="entry name" value="PH_Phafin2-like"/>
    <property type="match status" value="1"/>
</dbReference>
<evidence type="ECO:0000259" key="7">
    <source>
        <dbReference type="PROSITE" id="PS50178"/>
    </source>
</evidence>
<reference evidence="9" key="1">
    <citation type="journal article" date="2014" name="Science">
        <title>Nonhuman genetics. Genomic basis for the convergent evolution of electric organs.</title>
        <authorList>
            <person name="Gallant J.R."/>
            <person name="Traeger L.L."/>
            <person name="Volkening J.D."/>
            <person name="Moffett H."/>
            <person name="Chen P.H."/>
            <person name="Novina C.D."/>
            <person name="Phillips G.N.Jr."/>
            <person name="Anand R."/>
            <person name="Wells G.B."/>
            <person name="Pinch M."/>
            <person name="Guth R."/>
            <person name="Unguez G.A."/>
            <person name="Albert J.S."/>
            <person name="Zakon H.H."/>
            <person name="Samanta M.P."/>
            <person name="Sussman M.R."/>
        </authorList>
    </citation>
    <scope>NUCLEOTIDE SEQUENCE [LARGE SCALE GENOMIC DNA]</scope>
</reference>
<dbReference type="SMART" id="SM00064">
    <property type="entry name" value="FYVE"/>
    <property type="match status" value="1"/>
</dbReference>
<dbReference type="RefSeq" id="XP_026888232.2">
    <property type="nucleotide sequence ID" value="XM_027032431.2"/>
</dbReference>
<evidence type="ECO:0000313" key="9">
    <source>
        <dbReference type="Proteomes" id="UP000314983"/>
    </source>
</evidence>
<accession>A0A4W4FP88</accession>
<feature type="domain" description="FYVE-type" evidence="7">
    <location>
        <begin position="183"/>
        <end position="242"/>
    </location>
</feature>
<dbReference type="GO" id="GO:0035091">
    <property type="term" value="F:phosphatidylinositol binding"/>
    <property type="evidence" value="ECO:0007669"/>
    <property type="project" value="TreeGrafter"/>
</dbReference>
<dbReference type="PANTHER" id="PTHR46280">
    <property type="entry name" value="PLECKSTRIN HOMOLOGY DOMAIN-CONTAINING FAMILY F MEMBER 2-RELATED"/>
    <property type="match status" value="1"/>
</dbReference>
<dbReference type="Proteomes" id="UP000314983">
    <property type="component" value="Chromosome 21"/>
</dbReference>
<evidence type="ECO:0000256" key="5">
    <source>
        <dbReference type="SAM" id="MobiDB-lite"/>
    </source>
</evidence>
<evidence type="ECO:0000256" key="1">
    <source>
        <dbReference type="ARBA" id="ARBA00022723"/>
    </source>
</evidence>
<dbReference type="Gene3D" id="2.30.29.30">
    <property type="entry name" value="Pleckstrin-homology domain (PH domain)/Phosphotyrosine-binding domain (PTB)"/>
    <property type="match status" value="1"/>
</dbReference>
<dbReference type="PANTHER" id="PTHR46280:SF2">
    <property type="entry name" value="PLECKSTRIN HOMOLOGY DOMAIN-CONTAINING FAMILY F MEMBER 1"/>
    <property type="match status" value="1"/>
</dbReference>
<dbReference type="GeneID" id="113591786"/>
<dbReference type="InterPro" id="IPR051765">
    <property type="entry name" value="PH_domain-containing_F"/>
</dbReference>
<reference evidence="8" key="5">
    <citation type="submission" date="2025-09" db="UniProtKB">
        <authorList>
            <consortium name="Ensembl"/>
        </authorList>
    </citation>
    <scope>IDENTIFICATION</scope>
</reference>
<dbReference type="Gene3D" id="3.30.40.10">
    <property type="entry name" value="Zinc/RING finger domain, C3HC4 (zinc finger)"/>
    <property type="match status" value="1"/>
</dbReference>
<sequence length="346" mass="38830">MAGLHVSPEASSSEKPSIPHISDKATVMMDDLRFTLANRSRIHAVESSFGPAGKSLFVPGRVLVGEGRLTKLCRRRPQPKVFFLFNDILVYGSIVVPGRWNNNQKIIRLVEVHQEDLLDGVGMTNQWLLRTPRKSFHVSAASSEEKQAWMQHIEQCRVQQLQNLGVPAKGPSMDDFAAIWIPDNASAVCMRCTDRFHVTNRRHHCRHCGFVVCGSCSKSRAVLRHISSKPVRVCWVCKASMQEDADKQQKQSWKCNSMEDTPEYETSSDEEEDDDNHVSNHWFSTEAEGLATYCYLNPSHTKPPLSLRRAGQGTCRLNPAHTSTTVLTLPTSVHCVHSPGGTFQRL</sequence>
<dbReference type="Ensembl" id="ENSEEET00000026040.2">
    <property type="protein sequence ID" value="ENSEEEP00000025744.2"/>
    <property type="gene ID" value="ENSEEEG00000012469.2"/>
</dbReference>
<dbReference type="GeneTree" id="ENSGT00940000160728"/>
<organism evidence="8 9">
    <name type="scientific">Electrophorus electricus</name>
    <name type="common">Electric eel</name>
    <name type="synonym">Gymnotus electricus</name>
    <dbReference type="NCBI Taxonomy" id="8005"/>
    <lineage>
        <taxon>Eukaryota</taxon>
        <taxon>Metazoa</taxon>
        <taxon>Chordata</taxon>
        <taxon>Craniata</taxon>
        <taxon>Vertebrata</taxon>
        <taxon>Euteleostomi</taxon>
        <taxon>Actinopterygii</taxon>
        <taxon>Neopterygii</taxon>
        <taxon>Teleostei</taxon>
        <taxon>Ostariophysi</taxon>
        <taxon>Gymnotiformes</taxon>
        <taxon>Gymnotoidei</taxon>
        <taxon>Gymnotidae</taxon>
        <taxon>Electrophorus</taxon>
    </lineage>
</organism>
<keyword evidence="1" id="KW-0479">Metal-binding</keyword>
<evidence type="ECO:0000259" key="6">
    <source>
        <dbReference type="PROSITE" id="PS50003"/>
    </source>
</evidence>
<evidence type="ECO:0000256" key="3">
    <source>
        <dbReference type="ARBA" id="ARBA00022833"/>
    </source>
</evidence>
<proteinExistence type="predicted"/>
<dbReference type="InterPro" id="IPR037871">
    <property type="entry name" value="PH_Phafin"/>
</dbReference>
<evidence type="ECO:0000256" key="2">
    <source>
        <dbReference type="ARBA" id="ARBA00022771"/>
    </source>
</evidence>
<evidence type="ECO:0000313" key="8">
    <source>
        <dbReference type="Ensembl" id="ENSEEEP00000025744.2"/>
    </source>
</evidence>
<gene>
    <name evidence="8" type="primary">PLEKHF1</name>
</gene>
<dbReference type="SMART" id="SM00233">
    <property type="entry name" value="PH"/>
    <property type="match status" value="1"/>
</dbReference>
<dbReference type="Pfam" id="PF01363">
    <property type="entry name" value="FYVE"/>
    <property type="match status" value="1"/>
</dbReference>
<dbReference type="GO" id="GO:0007032">
    <property type="term" value="P:endosome organization"/>
    <property type="evidence" value="ECO:0007669"/>
    <property type="project" value="TreeGrafter"/>
</dbReference>
<feature type="compositionally biased region" description="Acidic residues" evidence="5">
    <location>
        <begin position="260"/>
        <end position="275"/>
    </location>
</feature>
<dbReference type="InterPro" id="IPR017455">
    <property type="entry name" value="Znf_FYVE-rel"/>
</dbReference>
<dbReference type="InterPro" id="IPR011011">
    <property type="entry name" value="Znf_FYVE_PHD"/>
</dbReference>
<feature type="region of interest" description="Disordered" evidence="5">
    <location>
        <begin position="248"/>
        <end position="277"/>
    </location>
</feature>
<name>A0A4W4FP88_ELEEL</name>
<dbReference type="SUPFAM" id="SSF50729">
    <property type="entry name" value="PH domain-like"/>
    <property type="match status" value="1"/>
</dbReference>
<feature type="domain" description="PH" evidence="6">
    <location>
        <begin position="62"/>
        <end position="158"/>
    </location>
</feature>
<keyword evidence="9" id="KW-1185">Reference proteome</keyword>
<reference evidence="8" key="4">
    <citation type="submission" date="2025-08" db="UniProtKB">
        <authorList>
            <consortium name="Ensembl"/>
        </authorList>
    </citation>
    <scope>IDENTIFICATION</scope>
</reference>
<dbReference type="InterPro" id="IPR000306">
    <property type="entry name" value="Znf_FYVE"/>
</dbReference>
<feature type="region of interest" description="Disordered" evidence="5">
    <location>
        <begin position="1"/>
        <end position="20"/>
    </location>
</feature>
<evidence type="ECO:0000256" key="4">
    <source>
        <dbReference type="PROSITE-ProRule" id="PRU00091"/>
    </source>
</evidence>
<dbReference type="InterPro" id="IPR011993">
    <property type="entry name" value="PH-like_dom_sf"/>
</dbReference>